<protein>
    <submittedName>
        <fullName evidence="4">DUF4405 domain-containing protein</fullName>
    </submittedName>
</protein>
<dbReference type="Pfam" id="PF14358">
    <property type="entry name" value="DUF4405"/>
    <property type="match status" value="1"/>
</dbReference>
<dbReference type="EMBL" id="DTKJ01000065">
    <property type="protein sequence ID" value="HGZ12483.1"/>
    <property type="molecule type" value="Genomic_DNA"/>
</dbReference>
<feature type="region of interest" description="Disordered" evidence="1">
    <location>
        <begin position="130"/>
        <end position="183"/>
    </location>
</feature>
<evidence type="ECO:0000256" key="2">
    <source>
        <dbReference type="SAM" id="Phobius"/>
    </source>
</evidence>
<keyword evidence="2" id="KW-1133">Transmembrane helix</keyword>
<organism evidence="4">
    <name type="scientific">Desulfobacca acetoxidans</name>
    <dbReference type="NCBI Taxonomy" id="60893"/>
    <lineage>
        <taxon>Bacteria</taxon>
        <taxon>Pseudomonadati</taxon>
        <taxon>Thermodesulfobacteriota</taxon>
        <taxon>Desulfobaccia</taxon>
        <taxon>Desulfobaccales</taxon>
        <taxon>Desulfobaccaceae</taxon>
        <taxon>Desulfobacca</taxon>
    </lineage>
</organism>
<feature type="transmembrane region" description="Helical" evidence="2">
    <location>
        <begin position="64"/>
        <end position="88"/>
    </location>
</feature>
<gene>
    <name evidence="4" type="ORF">ENW48_09750</name>
</gene>
<proteinExistence type="predicted"/>
<evidence type="ECO:0000256" key="1">
    <source>
        <dbReference type="SAM" id="MobiDB-lite"/>
    </source>
</evidence>
<feature type="transmembrane region" description="Helical" evidence="2">
    <location>
        <begin position="100"/>
        <end position="119"/>
    </location>
</feature>
<dbReference type="AlphaFoldDB" id="A0A7C5ES39"/>
<dbReference type="InterPro" id="IPR025517">
    <property type="entry name" value="DUF4405"/>
</dbReference>
<comment type="caution">
    <text evidence="4">The sequence shown here is derived from an EMBL/GenBank/DDBJ whole genome shotgun (WGS) entry which is preliminary data.</text>
</comment>
<keyword evidence="2" id="KW-0472">Membrane</keyword>
<sequence length="227" mass="25522">MKRGTWNLVIAGLMFLSLMAQTGLGLLMKYVLVPGREVWLKYGGRVELTWLGWNRHDWGAVHFYLGWLFLALLVAHLVLNWQMLLALYEKWLPQAGARKLVAAAFGLTALILVYFPALVTPEMREFPGGRGRRLGEMENLPPERVSTPGDITGKDISASKPPETSTEAKSGIRNAAKSQKKKTAVLVGNKPRWRSFGPRARVLVKTPGKPFPRQRARAYYLARCRLP</sequence>
<feature type="domain" description="Flavinylation-associated cytochrome" evidence="3">
    <location>
        <begin position="11"/>
        <end position="81"/>
    </location>
</feature>
<name>A0A7C5ES39_9BACT</name>
<keyword evidence="2" id="KW-0812">Transmembrane</keyword>
<evidence type="ECO:0000259" key="3">
    <source>
        <dbReference type="Pfam" id="PF14358"/>
    </source>
</evidence>
<evidence type="ECO:0000313" key="4">
    <source>
        <dbReference type="EMBL" id="HGZ12483.1"/>
    </source>
</evidence>
<reference evidence="4" key="1">
    <citation type="journal article" date="2020" name="mSystems">
        <title>Genome- and Community-Level Interaction Insights into Carbon Utilization and Element Cycling Functions of Hydrothermarchaeota in Hydrothermal Sediment.</title>
        <authorList>
            <person name="Zhou Z."/>
            <person name="Liu Y."/>
            <person name="Xu W."/>
            <person name="Pan J."/>
            <person name="Luo Z.H."/>
            <person name="Li M."/>
        </authorList>
    </citation>
    <scope>NUCLEOTIDE SEQUENCE [LARGE SCALE GENOMIC DNA]</scope>
    <source>
        <strain evidence="4">SpSt-853</strain>
    </source>
</reference>
<accession>A0A7C5ES39</accession>